<name>A0A3B0TR09_9ZZZZ</name>
<feature type="region of interest" description="Disordered" evidence="1">
    <location>
        <begin position="98"/>
        <end position="118"/>
    </location>
</feature>
<evidence type="ECO:0000313" key="3">
    <source>
        <dbReference type="EMBL" id="VAW11074.1"/>
    </source>
</evidence>
<proteinExistence type="predicted"/>
<feature type="domain" description="HTH cro/C1-type" evidence="2">
    <location>
        <begin position="34"/>
        <end position="87"/>
    </location>
</feature>
<dbReference type="Pfam" id="PF01381">
    <property type="entry name" value="HTH_3"/>
    <property type="match status" value="1"/>
</dbReference>
<dbReference type="GO" id="GO:0003677">
    <property type="term" value="F:DNA binding"/>
    <property type="evidence" value="ECO:0007669"/>
    <property type="project" value="InterPro"/>
</dbReference>
<gene>
    <name evidence="3" type="ORF">MNBD_ALPHA09-1469</name>
</gene>
<dbReference type="Gene3D" id="1.10.260.40">
    <property type="entry name" value="lambda repressor-like DNA-binding domains"/>
    <property type="match status" value="1"/>
</dbReference>
<dbReference type="InterPro" id="IPR001387">
    <property type="entry name" value="Cro/C1-type_HTH"/>
</dbReference>
<dbReference type="SUPFAM" id="SSF47413">
    <property type="entry name" value="lambda repressor-like DNA-binding domains"/>
    <property type="match status" value="1"/>
</dbReference>
<dbReference type="InterPro" id="IPR010982">
    <property type="entry name" value="Lambda_DNA-bd_dom_sf"/>
</dbReference>
<dbReference type="CDD" id="cd00093">
    <property type="entry name" value="HTH_XRE"/>
    <property type="match status" value="1"/>
</dbReference>
<dbReference type="AlphaFoldDB" id="A0A3B0TR09"/>
<dbReference type="EMBL" id="UOEM01000027">
    <property type="protein sequence ID" value="VAW11074.1"/>
    <property type="molecule type" value="Genomic_DNA"/>
</dbReference>
<dbReference type="PROSITE" id="PS50943">
    <property type="entry name" value="HTH_CROC1"/>
    <property type="match status" value="1"/>
</dbReference>
<reference evidence="3" key="1">
    <citation type="submission" date="2018-06" db="EMBL/GenBank/DDBJ databases">
        <authorList>
            <person name="Zhirakovskaya E."/>
        </authorList>
    </citation>
    <scope>NUCLEOTIDE SEQUENCE</scope>
</reference>
<accession>A0A3B0TR09</accession>
<evidence type="ECO:0000256" key="1">
    <source>
        <dbReference type="SAM" id="MobiDB-lite"/>
    </source>
</evidence>
<evidence type="ECO:0000259" key="2">
    <source>
        <dbReference type="PROSITE" id="PS50943"/>
    </source>
</evidence>
<dbReference type="SMART" id="SM00530">
    <property type="entry name" value="HTH_XRE"/>
    <property type="match status" value="1"/>
</dbReference>
<sequence length="118" mass="12989">MGTSLRKKMAQISPERQKRINDEAKKLHAEYLTLQELRKAKALTQVQLAETLGIRQASIAQMEKRTDLMISTVRSYVEAMGGKLKLSVEFPDHVAVSLDGLGDTDEPSPGKAPGRRAG</sequence>
<protein>
    <submittedName>
        <fullName evidence="3">Antitoxin HigA</fullName>
    </submittedName>
</protein>
<organism evidence="3">
    <name type="scientific">hydrothermal vent metagenome</name>
    <dbReference type="NCBI Taxonomy" id="652676"/>
    <lineage>
        <taxon>unclassified sequences</taxon>
        <taxon>metagenomes</taxon>
        <taxon>ecological metagenomes</taxon>
    </lineage>
</organism>